<reference evidence="2 3" key="2">
    <citation type="journal article" date="2017" name="Int. J. Syst. Evol. Microbiol.">
        <title>Gordonia phthalatica sp. nov., a di-n-butyl phthalate-degrading bacterium isolated from activated sludge.</title>
        <authorList>
            <person name="Jin D."/>
            <person name="Kong X."/>
            <person name="Jia M."/>
            <person name="Yu X."/>
            <person name="Wang X."/>
            <person name="Zhuang X."/>
            <person name="Deng Y."/>
            <person name="Bai Z."/>
        </authorList>
    </citation>
    <scope>NUCLEOTIDE SEQUENCE [LARGE SCALE GENOMIC DNA]</scope>
    <source>
        <strain evidence="2 3">QH-11</strain>
    </source>
</reference>
<feature type="domain" description="NADPH-dependent FMN reductase-like" evidence="1">
    <location>
        <begin position="7"/>
        <end position="153"/>
    </location>
</feature>
<reference evidence="3" key="1">
    <citation type="submission" date="2015-06" db="EMBL/GenBank/DDBJ databases">
        <title>Complete genome sequence and metabolic analysis of phthalate degradation pathway in Gordonia sp. QH-11.</title>
        <authorList>
            <person name="Jin D."/>
            <person name="Kong X."/>
            <person name="Bai Z."/>
        </authorList>
    </citation>
    <scope>NUCLEOTIDE SEQUENCE [LARGE SCALE GENOMIC DNA]</scope>
    <source>
        <strain evidence="3">QH-11</strain>
    </source>
</reference>
<dbReference type="Pfam" id="PF03358">
    <property type="entry name" value="FMN_red"/>
    <property type="match status" value="1"/>
</dbReference>
<dbReference type="Gene3D" id="3.40.50.360">
    <property type="match status" value="1"/>
</dbReference>
<protein>
    <submittedName>
        <fullName evidence="2">FMN reductase</fullName>
    </submittedName>
</protein>
<dbReference type="KEGG" id="goq:ACH46_05405"/>
<dbReference type="SUPFAM" id="SSF52218">
    <property type="entry name" value="Flavoproteins"/>
    <property type="match status" value="1"/>
</dbReference>
<dbReference type="PANTHER" id="PTHR30543">
    <property type="entry name" value="CHROMATE REDUCTASE"/>
    <property type="match status" value="1"/>
</dbReference>
<organism evidence="2 3">
    <name type="scientific">Gordonia phthalatica</name>
    <dbReference type="NCBI Taxonomy" id="1136941"/>
    <lineage>
        <taxon>Bacteria</taxon>
        <taxon>Bacillati</taxon>
        <taxon>Actinomycetota</taxon>
        <taxon>Actinomycetes</taxon>
        <taxon>Mycobacteriales</taxon>
        <taxon>Gordoniaceae</taxon>
        <taxon>Gordonia</taxon>
    </lineage>
</organism>
<evidence type="ECO:0000259" key="1">
    <source>
        <dbReference type="Pfam" id="PF03358"/>
    </source>
</evidence>
<dbReference type="PANTHER" id="PTHR30543:SF21">
    <property type="entry name" value="NAD(P)H-DEPENDENT FMN REDUCTASE LOT6"/>
    <property type="match status" value="1"/>
</dbReference>
<dbReference type="GO" id="GO:0010181">
    <property type="term" value="F:FMN binding"/>
    <property type="evidence" value="ECO:0007669"/>
    <property type="project" value="TreeGrafter"/>
</dbReference>
<dbReference type="InterPro" id="IPR029039">
    <property type="entry name" value="Flavoprotein-like_sf"/>
</dbReference>
<sequence length="185" mass="18839">MSNSNLTIAVLVGSLRSGSHNRALAELAVANAPEGVELTIVDGLAELPFYNEDLDVEGSVPANVAALRESLAGVDAFLFVTPEYNGTIPAVLKNAIDWLSRPYGAGALAGKPAGVIGAALGRYAGTWSRQDTRKSIGVAGAKVVENVEIGIGTGNLGDEGVATDAIVESVVAAVRTLVDEVAVAV</sequence>
<dbReference type="STRING" id="1136941.ACH46_05405"/>
<dbReference type="PATRIC" id="fig|1136941.3.peg.1107"/>
<gene>
    <name evidence="2" type="ORF">ACH46_05405</name>
</gene>
<dbReference type="InterPro" id="IPR005025">
    <property type="entry name" value="FMN_Rdtase-like_dom"/>
</dbReference>
<dbReference type="InterPro" id="IPR050712">
    <property type="entry name" value="NAD(P)H-dep_reductase"/>
</dbReference>
<dbReference type="AlphaFoldDB" id="A0A0N7FUD4"/>
<accession>A0A0N7FUD4</accession>
<dbReference type="EMBL" id="CP011853">
    <property type="protein sequence ID" value="ALG84047.1"/>
    <property type="molecule type" value="Genomic_DNA"/>
</dbReference>
<evidence type="ECO:0000313" key="2">
    <source>
        <dbReference type="EMBL" id="ALG84047.1"/>
    </source>
</evidence>
<dbReference type="RefSeq" id="WP_062392015.1">
    <property type="nucleotide sequence ID" value="NZ_CP011853.1"/>
</dbReference>
<evidence type="ECO:0000313" key="3">
    <source>
        <dbReference type="Proteomes" id="UP000063789"/>
    </source>
</evidence>
<dbReference type="GO" id="GO:0016491">
    <property type="term" value="F:oxidoreductase activity"/>
    <property type="evidence" value="ECO:0007669"/>
    <property type="project" value="InterPro"/>
</dbReference>
<dbReference type="GO" id="GO:0005829">
    <property type="term" value="C:cytosol"/>
    <property type="evidence" value="ECO:0007669"/>
    <property type="project" value="TreeGrafter"/>
</dbReference>
<dbReference type="OrthoDB" id="9812295at2"/>
<keyword evidence="3" id="KW-1185">Reference proteome</keyword>
<dbReference type="Proteomes" id="UP000063789">
    <property type="component" value="Chromosome"/>
</dbReference>
<proteinExistence type="predicted"/>
<name>A0A0N7FUD4_9ACTN</name>